<protein>
    <submittedName>
        <fullName evidence="2">Uncharacterized protein</fullName>
    </submittedName>
</protein>
<feature type="region of interest" description="Disordered" evidence="1">
    <location>
        <begin position="80"/>
        <end position="214"/>
    </location>
</feature>
<feature type="compositionally biased region" description="Basic and acidic residues" evidence="1">
    <location>
        <begin position="104"/>
        <end position="121"/>
    </location>
</feature>
<dbReference type="EnsemblPlants" id="Kaladp0075s0021.2.v1.1">
    <property type="protein sequence ID" value="Kaladp0075s0021.2.v1.1"/>
    <property type="gene ID" value="Kaladp0075s0021.v1.1"/>
</dbReference>
<dbReference type="EnsemblPlants" id="Kaladp0075s0021.3.v1.1">
    <property type="protein sequence ID" value="Kaladp0075s0021.3.v1.1"/>
    <property type="gene ID" value="Kaladp0075s0021.v1.1"/>
</dbReference>
<dbReference type="Gramene" id="Kaladp0075s0021.3.v1.1">
    <property type="protein sequence ID" value="Kaladp0075s0021.3.v1.1"/>
    <property type="gene ID" value="Kaladp0075s0021.v1.1"/>
</dbReference>
<keyword evidence="3" id="KW-1185">Reference proteome</keyword>
<dbReference type="GO" id="GO:0034518">
    <property type="term" value="C:RNA cap binding complex"/>
    <property type="evidence" value="ECO:0007669"/>
    <property type="project" value="EnsemblPlants"/>
</dbReference>
<sequence>MGLVDDDLQSLGQHGNQEAPKKVKVTYARDFLLSLSELNLCKQLPNGFDKSILNEFHDAFHGSQEKPRVSGGFAAQNFRRTEYSASPPTRRDANNYARASTGKWESRSRDSDSQSDRDSESGRSYGSHSRRHWQNSEHDGLLGSGSSPKLTGITSGTSVPKFRANDQYQLNKSNAPYQPPRPYKAVPHSRTTTNDMHNDETFGSAEVTTEDQAEERKRRAEFELMRKERYKSSQENQFLNSVESKDDFVFDTTEHQGNLKDENKILSEGTESHESTQTLGPHNGSAKSSTFIQNPAPRPVVPPGFVPPGFANTSIVTKSAITHDTKVQTSKIDDKVVRCSEINFDNEIVKQPDGQSHLNNPAGTVDLLVRGQGPGSKLGDLEHSAAKSHLDSATPLLEDIFGNSLTISGEGLSISTEHPVKLHDKWKGSTKESSKFARWFVEDDGKRAEDGWLSEKPINLFSLIGGGPSSGINSLDAQASKTNEASCPVLTCEDLEQSILSELSHHKIPSETPPKGSENCDLSAVQPKAAVDALASQHLLSVLHKGPGPNDMPPSLSIGKGSSDRQLLIESSSMGTATDGVKQGKVGITSDMSKNPTLEALFGSAFMKELQAVDAPVSTKRDTFISDSSRFQLREDESSNSASDPLNPSNPFPEHVDAVKDSGYLSSHLPVGNPDRLGALSAMFRDGRYQSQDNLAFPYNAMDHNNTFHNIHAHTPSSQFPSPHMSQGRSMFNQSDAHHATPQMRFPDNLIRREPPSTHQFPPSRQMFHQPAPMGFEPPSQQPMIQPMHMQGNVPPPHLLRQYSGNVSQPSHPYNQVLGFRQDLDPMQGFHIGRQQPGFGGHGMSPPGNHHPDALQRFMEMEMRSKPKPNHPFSGHLGGMPNF</sequence>
<organism evidence="2 3">
    <name type="scientific">Kalanchoe fedtschenkoi</name>
    <name type="common">Lavender scallops</name>
    <name type="synonym">South American air plant</name>
    <dbReference type="NCBI Taxonomy" id="63787"/>
    <lineage>
        <taxon>Eukaryota</taxon>
        <taxon>Viridiplantae</taxon>
        <taxon>Streptophyta</taxon>
        <taxon>Embryophyta</taxon>
        <taxon>Tracheophyta</taxon>
        <taxon>Spermatophyta</taxon>
        <taxon>Magnoliopsida</taxon>
        <taxon>eudicotyledons</taxon>
        <taxon>Gunneridae</taxon>
        <taxon>Pentapetalae</taxon>
        <taxon>Saxifragales</taxon>
        <taxon>Crassulaceae</taxon>
        <taxon>Kalanchoe</taxon>
    </lineage>
</organism>
<dbReference type="PANTHER" id="PTHR34802:SF1">
    <property type="entry name" value="CHORISMATE SYNTHASE"/>
    <property type="match status" value="1"/>
</dbReference>
<dbReference type="AlphaFoldDB" id="A0A7N1A3P4"/>
<dbReference type="OMA" id="HADIEPA"/>
<dbReference type="PANTHER" id="PTHR34802">
    <property type="entry name" value="CHORISMATE SYNTHASE"/>
    <property type="match status" value="1"/>
</dbReference>
<feature type="region of interest" description="Disordered" evidence="1">
    <location>
        <begin position="269"/>
        <end position="294"/>
    </location>
</feature>
<evidence type="ECO:0000256" key="1">
    <source>
        <dbReference type="SAM" id="MobiDB-lite"/>
    </source>
</evidence>
<dbReference type="Gramene" id="Kaladp0075s0021.2.v1.1">
    <property type="protein sequence ID" value="Kaladp0075s0021.2.v1.1"/>
    <property type="gene ID" value="Kaladp0075s0021.v1.1"/>
</dbReference>
<dbReference type="GO" id="GO:0003729">
    <property type="term" value="F:mRNA binding"/>
    <property type="evidence" value="ECO:0007669"/>
    <property type="project" value="EnsemblPlants"/>
</dbReference>
<evidence type="ECO:0000313" key="2">
    <source>
        <dbReference type="EnsemblPlants" id="Kaladp0075s0021.3.v1.1"/>
    </source>
</evidence>
<feature type="compositionally biased region" description="Polar residues" evidence="1">
    <location>
        <begin position="639"/>
        <end position="649"/>
    </location>
</feature>
<dbReference type="Gramene" id="Kaladp0075s0021.1.v1.1">
    <property type="protein sequence ID" value="Kaladp0075s0021.1.v1.1"/>
    <property type="gene ID" value="Kaladp0075s0021.v1.1"/>
</dbReference>
<dbReference type="EnsemblPlants" id="Kaladp0075s0021.1.v1.1">
    <property type="protein sequence ID" value="Kaladp0075s0021.1.v1.1"/>
    <property type="gene ID" value="Kaladp0075s0021.v1.1"/>
</dbReference>
<evidence type="ECO:0000313" key="3">
    <source>
        <dbReference type="Proteomes" id="UP000594263"/>
    </source>
</evidence>
<proteinExistence type="predicted"/>
<reference evidence="2" key="1">
    <citation type="submission" date="2021-01" db="UniProtKB">
        <authorList>
            <consortium name="EnsemblPlants"/>
        </authorList>
    </citation>
    <scope>IDENTIFICATION</scope>
</reference>
<dbReference type="Proteomes" id="UP000594263">
    <property type="component" value="Unplaced"/>
</dbReference>
<feature type="compositionally biased region" description="Polar residues" evidence="1">
    <location>
        <begin position="275"/>
        <end position="293"/>
    </location>
</feature>
<accession>A0A7N1A3P4</accession>
<feature type="compositionally biased region" description="Polar residues" evidence="1">
    <location>
        <begin position="166"/>
        <end position="176"/>
    </location>
</feature>
<feature type="compositionally biased region" description="Polar residues" evidence="1">
    <location>
        <begin position="144"/>
        <end position="158"/>
    </location>
</feature>
<name>A0A7N1A3P4_KALFE</name>
<feature type="region of interest" description="Disordered" evidence="1">
    <location>
        <begin position="628"/>
        <end position="658"/>
    </location>
</feature>